<sequence precursor="true">MTPGVKFTVILSSTLLCAVSLFPPRVTGNSTPVGRGFLFGDLYRANVPQVINVNSGVDASISYQEVSCRIDFTRLILELLVIVSATIALVSWITPSRKPKQVVQSDDEFRP</sequence>
<dbReference type="KEGG" id="sdyn:Mal52_33370"/>
<dbReference type="Proteomes" id="UP000319383">
    <property type="component" value="Chromosome"/>
</dbReference>
<reference evidence="3 4" key="1">
    <citation type="submission" date="2019-02" db="EMBL/GenBank/DDBJ databases">
        <title>Deep-cultivation of Planctomycetes and their phenomic and genomic characterization uncovers novel biology.</title>
        <authorList>
            <person name="Wiegand S."/>
            <person name="Jogler M."/>
            <person name="Boedeker C."/>
            <person name="Pinto D."/>
            <person name="Vollmers J."/>
            <person name="Rivas-Marin E."/>
            <person name="Kohn T."/>
            <person name="Peeters S.H."/>
            <person name="Heuer A."/>
            <person name="Rast P."/>
            <person name="Oberbeckmann S."/>
            <person name="Bunk B."/>
            <person name="Jeske O."/>
            <person name="Meyerdierks A."/>
            <person name="Storesund J.E."/>
            <person name="Kallscheuer N."/>
            <person name="Luecker S."/>
            <person name="Lage O.M."/>
            <person name="Pohl T."/>
            <person name="Merkel B.J."/>
            <person name="Hornburger P."/>
            <person name="Mueller R.-W."/>
            <person name="Bruemmer F."/>
            <person name="Labrenz M."/>
            <person name="Spormann A.M."/>
            <person name="Op den Camp H."/>
            <person name="Overmann J."/>
            <person name="Amann R."/>
            <person name="Jetten M.S.M."/>
            <person name="Mascher T."/>
            <person name="Medema M.H."/>
            <person name="Devos D.P."/>
            <person name="Kaster A.-K."/>
            <person name="Ovreas L."/>
            <person name="Rohde M."/>
            <person name="Galperin M.Y."/>
            <person name="Jogler C."/>
        </authorList>
    </citation>
    <scope>NUCLEOTIDE SEQUENCE [LARGE SCALE GENOMIC DNA]</scope>
    <source>
        <strain evidence="3 4">Mal52</strain>
    </source>
</reference>
<keyword evidence="4" id="KW-1185">Reference proteome</keyword>
<evidence type="ECO:0000256" key="1">
    <source>
        <dbReference type="SAM" id="Phobius"/>
    </source>
</evidence>
<keyword evidence="2" id="KW-0732">Signal</keyword>
<keyword evidence="1" id="KW-0472">Membrane</keyword>
<feature type="signal peptide" evidence="2">
    <location>
        <begin position="1"/>
        <end position="18"/>
    </location>
</feature>
<evidence type="ECO:0000313" key="3">
    <source>
        <dbReference type="EMBL" id="QDU44851.1"/>
    </source>
</evidence>
<proteinExistence type="predicted"/>
<evidence type="ECO:0000256" key="2">
    <source>
        <dbReference type="SAM" id="SignalP"/>
    </source>
</evidence>
<keyword evidence="1" id="KW-0812">Transmembrane</keyword>
<keyword evidence="1" id="KW-1133">Transmembrane helix</keyword>
<name>A0A517ZQT0_9PLAN</name>
<dbReference type="AlphaFoldDB" id="A0A517ZQT0"/>
<accession>A0A517ZQT0</accession>
<dbReference type="EMBL" id="CP036276">
    <property type="protein sequence ID" value="QDU44851.1"/>
    <property type="molecule type" value="Genomic_DNA"/>
</dbReference>
<feature type="transmembrane region" description="Helical" evidence="1">
    <location>
        <begin position="75"/>
        <end position="94"/>
    </location>
</feature>
<gene>
    <name evidence="3" type="ORF">Mal52_33370</name>
</gene>
<evidence type="ECO:0000313" key="4">
    <source>
        <dbReference type="Proteomes" id="UP000319383"/>
    </source>
</evidence>
<feature type="chain" id="PRO_5021727788" evidence="2">
    <location>
        <begin position="19"/>
        <end position="111"/>
    </location>
</feature>
<organism evidence="3 4">
    <name type="scientific">Symmachiella dynata</name>
    <dbReference type="NCBI Taxonomy" id="2527995"/>
    <lineage>
        <taxon>Bacteria</taxon>
        <taxon>Pseudomonadati</taxon>
        <taxon>Planctomycetota</taxon>
        <taxon>Planctomycetia</taxon>
        <taxon>Planctomycetales</taxon>
        <taxon>Planctomycetaceae</taxon>
        <taxon>Symmachiella</taxon>
    </lineage>
</organism>
<protein>
    <submittedName>
        <fullName evidence="3">Uncharacterized protein</fullName>
    </submittedName>
</protein>